<dbReference type="InterPro" id="IPR007138">
    <property type="entry name" value="ABM_dom"/>
</dbReference>
<dbReference type="AlphaFoldDB" id="A0A4T0FU05"/>
<proteinExistence type="predicted"/>
<dbReference type="OrthoDB" id="194076at2759"/>
<dbReference type="Gene3D" id="3.30.70.100">
    <property type="match status" value="1"/>
</dbReference>
<evidence type="ECO:0000313" key="2">
    <source>
        <dbReference type="EMBL" id="TIA90416.1"/>
    </source>
</evidence>
<sequence>MVYTLIVHMKAKPDTVEEVKAKLHEASRVYRNDKETIDWHVMQDPKDATKFAVVERYEQESSQHYHLTNPYWKSEFGCRSINLANPTQLSTLTSVIPRLAEEMQLSRFEEF</sequence>
<dbReference type="InterPro" id="IPR011008">
    <property type="entry name" value="Dimeric_a/b-barrel"/>
</dbReference>
<dbReference type="Pfam" id="PF03992">
    <property type="entry name" value="ABM"/>
    <property type="match status" value="1"/>
</dbReference>
<dbReference type="Proteomes" id="UP000310189">
    <property type="component" value="Unassembled WGS sequence"/>
</dbReference>
<accession>A0A4T0FU05</accession>
<protein>
    <recommendedName>
        <fullName evidence="1">ABM domain-containing protein</fullName>
    </recommendedName>
</protein>
<dbReference type="EMBL" id="SPNW01000019">
    <property type="protein sequence ID" value="TIA90416.1"/>
    <property type="molecule type" value="Genomic_DNA"/>
</dbReference>
<dbReference type="SUPFAM" id="SSF54909">
    <property type="entry name" value="Dimeric alpha+beta barrel"/>
    <property type="match status" value="1"/>
</dbReference>
<evidence type="ECO:0000313" key="3">
    <source>
        <dbReference type="Proteomes" id="UP000310189"/>
    </source>
</evidence>
<dbReference type="PROSITE" id="PS51725">
    <property type="entry name" value="ABM"/>
    <property type="match status" value="1"/>
</dbReference>
<comment type="caution">
    <text evidence="2">The sequence shown here is derived from an EMBL/GenBank/DDBJ whole genome shotgun (WGS) entry which is preliminary data.</text>
</comment>
<feature type="domain" description="ABM" evidence="1">
    <location>
        <begin position="3"/>
        <end position="92"/>
    </location>
</feature>
<dbReference type="PANTHER" id="PTHR38052:SF1">
    <property type="entry name" value="ABM DOMAIN-CONTAINING PROTEIN"/>
    <property type="match status" value="1"/>
</dbReference>
<keyword evidence="3" id="KW-1185">Reference proteome</keyword>
<gene>
    <name evidence="2" type="ORF">E3P99_01557</name>
</gene>
<dbReference type="PANTHER" id="PTHR38052">
    <property type="entry name" value="EXPRESSED PROTEIN"/>
    <property type="match status" value="1"/>
</dbReference>
<name>A0A4T0FU05_9BASI</name>
<evidence type="ECO:0000259" key="1">
    <source>
        <dbReference type="PROSITE" id="PS51725"/>
    </source>
</evidence>
<reference evidence="2 3" key="1">
    <citation type="submission" date="2019-03" db="EMBL/GenBank/DDBJ databases">
        <title>Sequencing 23 genomes of Wallemia ichthyophaga.</title>
        <authorList>
            <person name="Gostincar C."/>
        </authorList>
    </citation>
    <scope>NUCLEOTIDE SEQUENCE [LARGE SCALE GENOMIC DNA]</scope>
    <source>
        <strain evidence="2 3">EXF-5753</strain>
    </source>
</reference>
<organism evidence="2 3">
    <name type="scientific">Wallemia hederae</name>
    <dbReference type="NCBI Taxonomy" id="1540922"/>
    <lineage>
        <taxon>Eukaryota</taxon>
        <taxon>Fungi</taxon>
        <taxon>Dikarya</taxon>
        <taxon>Basidiomycota</taxon>
        <taxon>Wallemiomycotina</taxon>
        <taxon>Wallemiomycetes</taxon>
        <taxon>Wallemiales</taxon>
        <taxon>Wallemiaceae</taxon>
        <taxon>Wallemia</taxon>
    </lineage>
</organism>